<reference evidence="3" key="1">
    <citation type="journal article" date="2012" name="Stand. Genomic Sci.">
        <title>Complete genome sequence of Halopiger xanaduensis type strain (SH-6(T)).</title>
        <authorList>
            <person name="Anderson I."/>
            <person name="Tindall B.J."/>
            <person name="Rohde M."/>
            <person name="Lucas S."/>
            <person name="Han J."/>
            <person name="Lapidus A."/>
            <person name="Cheng J.F."/>
            <person name="Goodwin L."/>
            <person name="Pitluck S."/>
            <person name="Peters L."/>
            <person name="Pati A."/>
            <person name="Mikhailova N."/>
            <person name="Pagani I."/>
            <person name="Teshima H."/>
            <person name="Han C."/>
            <person name="Tapia R."/>
            <person name="Land M."/>
            <person name="Woyke T."/>
            <person name="Klenk H.P."/>
            <person name="Kyrpides N."/>
            <person name="Ivanova N."/>
        </authorList>
    </citation>
    <scope>NUCLEOTIDE SEQUENCE [LARGE SCALE GENOMIC DNA]</scope>
    <source>
        <strain evidence="3">DSM 18323 / JCM 14033 / SH-6</strain>
        <plasmid evidence="3">Plasmid pHALXA01</plasmid>
    </source>
</reference>
<evidence type="ECO:0000313" key="3">
    <source>
        <dbReference type="Proteomes" id="UP000006794"/>
    </source>
</evidence>
<gene>
    <name evidence="2" type="ordered locus">Halxa_0312</name>
</gene>
<feature type="transmembrane region" description="Helical" evidence="1">
    <location>
        <begin position="23"/>
        <end position="42"/>
    </location>
</feature>
<evidence type="ECO:0000256" key="1">
    <source>
        <dbReference type="SAM" id="Phobius"/>
    </source>
</evidence>
<feature type="transmembrane region" description="Helical" evidence="1">
    <location>
        <begin position="178"/>
        <end position="197"/>
    </location>
</feature>
<keyword evidence="3" id="KW-1185">Reference proteome</keyword>
<organism evidence="2 3">
    <name type="scientific">Halopiger xanaduensis (strain DSM 18323 / JCM 14033 / SH-6)</name>
    <dbReference type="NCBI Taxonomy" id="797210"/>
    <lineage>
        <taxon>Archaea</taxon>
        <taxon>Methanobacteriati</taxon>
        <taxon>Methanobacteriota</taxon>
        <taxon>Stenosarchaea group</taxon>
        <taxon>Halobacteria</taxon>
        <taxon>Halobacteriales</taxon>
        <taxon>Natrialbaceae</taxon>
        <taxon>Halopiger</taxon>
    </lineage>
</organism>
<keyword evidence="2" id="KW-0614">Plasmid</keyword>
<feature type="transmembrane region" description="Helical" evidence="1">
    <location>
        <begin position="133"/>
        <end position="157"/>
    </location>
</feature>
<sequence>MGKSSQIEGSKTIPEMLRESRDFVFACILNSALILGVVVFEWSLVEIAVIYLIEIAIINLLFFSVALFTPQSVDDLDGDSWDEEPTPIQPIALIPPVYWRNIKYVLRKAIISAFILAIIMRPVVPGYDLDSGLSLSVGLAIAGTVFFQLARVWRYFIVNRSYQDKSPADALAFAFRPVFELFLMLVFVVAPVSFVIIGTGTDLDSRAVWLLYLVPMGAIRAWMGSLDPQTDDFSVK</sequence>
<keyword evidence="1" id="KW-1133">Transmembrane helix</keyword>
<dbReference type="EMBL" id="CP002840">
    <property type="protein sequence ID" value="AEH38916.1"/>
    <property type="molecule type" value="Genomic_DNA"/>
</dbReference>
<keyword evidence="1" id="KW-0472">Membrane</keyword>
<dbReference type="KEGG" id="hxa:Halxa_0312"/>
<proteinExistence type="predicted"/>
<dbReference type="Proteomes" id="UP000006794">
    <property type="component" value="Plasmid pHALXA01"/>
</dbReference>
<feature type="transmembrane region" description="Helical" evidence="1">
    <location>
        <begin position="48"/>
        <end position="68"/>
    </location>
</feature>
<dbReference type="AlphaFoldDB" id="F8DD29"/>
<protein>
    <submittedName>
        <fullName evidence="2">Uncharacterized protein</fullName>
    </submittedName>
</protein>
<geneLocation type="plasmid" evidence="2 3">
    <name>pHALXA01</name>
</geneLocation>
<accession>F8DD29</accession>
<keyword evidence="1" id="KW-0812">Transmembrane</keyword>
<dbReference type="HOGENOM" id="CLU_1080126_0_0_2"/>
<dbReference type="RefSeq" id="WP_013875644.1">
    <property type="nucleotide sequence ID" value="NC_015658.1"/>
</dbReference>
<feature type="transmembrane region" description="Helical" evidence="1">
    <location>
        <begin position="109"/>
        <end position="127"/>
    </location>
</feature>
<dbReference type="GeneID" id="10795184"/>
<name>F8DD29_HALXS</name>
<evidence type="ECO:0000313" key="2">
    <source>
        <dbReference type="EMBL" id="AEH38916.1"/>
    </source>
</evidence>